<dbReference type="OrthoDB" id="10487071at2759"/>
<dbReference type="STRING" id="1314800.A0A1B7NB16"/>
<name>A0A1B7NB16_9AGAM</name>
<dbReference type="EMBL" id="KV448165">
    <property type="protein sequence ID" value="OAX42039.1"/>
    <property type="molecule type" value="Genomic_DNA"/>
</dbReference>
<sequence>MASAGDLTFNPVSDTLIGSDGKPFELSDPSGHELPPRNYNPSQDTFYPPLAFGDPFQHTLSGWCEMKRTLYSLTHSVSINAKLGGILMVL</sequence>
<feature type="region of interest" description="Disordered" evidence="1">
    <location>
        <begin position="1"/>
        <end position="43"/>
    </location>
</feature>
<dbReference type="InParanoid" id="A0A1B7NB16"/>
<dbReference type="Proteomes" id="UP000092154">
    <property type="component" value="Unassembled WGS sequence"/>
</dbReference>
<accession>A0A1B7NB16</accession>
<reference evidence="2 3" key="1">
    <citation type="submission" date="2016-06" db="EMBL/GenBank/DDBJ databases">
        <title>Comparative genomics of the ectomycorrhizal sister species Rhizopogon vinicolor and Rhizopogon vesiculosus (Basidiomycota: Boletales) reveals a divergence of the mating type B locus.</title>
        <authorList>
            <consortium name="DOE Joint Genome Institute"/>
            <person name="Mujic A.B."/>
            <person name="Kuo A."/>
            <person name="Tritt A."/>
            <person name="Lipzen A."/>
            <person name="Chen C."/>
            <person name="Johnson J."/>
            <person name="Sharma A."/>
            <person name="Barry K."/>
            <person name="Grigoriev I.V."/>
            <person name="Spatafora J.W."/>
        </authorList>
    </citation>
    <scope>NUCLEOTIDE SEQUENCE [LARGE SCALE GENOMIC DNA]</scope>
    <source>
        <strain evidence="2 3">AM-OR11-026</strain>
    </source>
</reference>
<gene>
    <name evidence="2" type="ORF">K503DRAFT_797480</name>
</gene>
<protein>
    <submittedName>
        <fullName evidence="2">Uncharacterized protein</fullName>
    </submittedName>
</protein>
<evidence type="ECO:0000313" key="2">
    <source>
        <dbReference type="EMBL" id="OAX42039.1"/>
    </source>
</evidence>
<dbReference type="AlphaFoldDB" id="A0A1B7NB16"/>
<proteinExistence type="predicted"/>
<feature type="compositionally biased region" description="Basic and acidic residues" evidence="1">
    <location>
        <begin position="22"/>
        <end position="35"/>
    </location>
</feature>
<keyword evidence="3" id="KW-1185">Reference proteome</keyword>
<evidence type="ECO:0000256" key="1">
    <source>
        <dbReference type="SAM" id="MobiDB-lite"/>
    </source>
</evidence>
<organism evidence="2 3">
    <name type="scientific">Rhizopogon vinicolor AM-OR11-026</name>
    <dbReference type="NCBI Taxonomy" id="1314800"/>
    <lineage>
        <taxon>Eukaryota</taxon>
        <taxon>Fungi</taxon>
        <taxon>Dikarya</taxon>
        <taxon>Basidiomycota</taxon>
        <taxon>Agaricomycotina</taxon>
        <taxon>Agaricomycetes</taxon>
        <taxon>Agaricomycetidae</taxon>
        <taxon>Boletales</taxon>
        <taxon>Suillineae</taxon>
        <taxon>Rhizopogonaceae</taxon>
        <taxon>Rhizopogon</taxon>
    </lineage>
</organism>
<evidence type="ECO:0000313" key="3">
    <source>
        <dbReference type="Proteomes" id="UP000092154"/>
    </source>
</evidence>